<dbReference type="SUPFAM" id="SSF46785">
    <property type="entry name" value="Winged helix' DNA-binding domain"/>
    <property type="match status" value="1"/>
</dbReference>
<proteinExistence type="inferred from homology"/>
<evidence type="ECO:0000313" key="3">
    <source>
        <dbReference type="Proteomes" id="UP000549695"/>
    </source>
</evidence>
<sequence length="369" mass="36553">MDASSRIAAGDLRRHHLGLVLGEVVHGSAISRAGIAAATGLTRSTVSGLIAELLAGGLVRDIGAGPGGTSGRPGRRLVPDPAGPVGIALQIEEDGVGGCLVDLAGRAGARRWHPAAITGTPPQRAARALAPVLRELLLAAAGGDRPAAGIVLAVPGVVSGSAATTAVTSPALGWDAAAIGTLVAAEAEQLGAGGIALAVRCGAALAAEAEPDTGPPGTTTVHIGGRSEIGVTLVRDRRSQGRAATRFGHLVARPGGTACPCGRRGCLAVETRPGVQPDPRRSGRLLGRVLAGFTAPTDPDRVVLGGRFAAAGPAFVAAVTAELHRHGIPADRVVPSVLGTDAALRGAGRAALAPVIADPWAWITGDPAP</sequence>
<accession>A0A852W6C9</accession>
<dbReference type="RefSeq" id="WP_179762037.1">
    <property type="nucleotide sequence ID" value="NZ_BAAAJZ010000003.1"/>
</dbReference>
<protein>
    <recommendedName>
        <fullName evidence="4">NBD/HSP70 family sugar kinase</fullName>
    </recommendedName>
</protein>
<evidence type="ECO:0000313" key="2">
    <source>
        <dbReference type="EMBL" id="NYG04050.1"/>
    </source>
</evidence>
<gene>
    <name evidence="2" type="ORF">HDA37_004335</name>
</gene>
<evidence type="ECO:0000256" key="1">
    <source>
        <dbReference type="ARBA" id="ARBA00006479"/>
    </source>
</evidence>
<dbReference type="Gene3D" id="3.30.420.40">
    <property type="match status" value="4"/>
</dbReference>
<dbReference type="EMBL" id="JACCCZ010000001">
    <property type="protein sequence ID" value="NYG04050.1"/>
    <property type="molecule type" value="Genomic_DNA"/>
</dbReference>
<dbReference type="SUPFAM" id="SSF53067">
    <property type="entry name" value="Actin-like ATPase domain"/>
    <property type="match status" value="1"/>
</dbReference>
<evidence type="ECO:0008006" key="4">
    <source>
        <dbReference type="Google" id="ProtNLM"/>
    </source>
</evidence>
<dbReference type="InterPro" id="IPR000600">
    <property type="entry name" value="ROK"/>
</dbReference>
<comment type="similarity">
    <text evidence="1">Belongs to the ROK (NagC/XylR) family.</text>
</comment>
<keyword evidence="3" id="KW-1185">Reference proteome</keyword>
<reference evidence="2 3" key="1">
    <citation type="submission" date="2020-07" db="EMBL/GenBank/DDBJ databases">
        <title>Sequencing the genomes of 1000 actinobacteria strains.</title>
        <authorList>
            <person name="Klenk H.-P."/>
        </authorList>
    </citation>
    <scope>NUCLEOTIDE SEQUENCE [LARGE SCALE GENOMIC DNA]</scope>
    <source>
        <strain evidence="2 3">DSM 44749</strain>
    </source>
</reference>
<dbReference type="InterPro" id="IPR043129">
    <property type="entry name" value="ATPase_NBD"/>
</dbReference>
<dbReference type="InterPro" id="IPR036388">
    <property type="entry name" value="WH-like_DNA-bd_sf"/>
</dbReference>
<dbReference type="PANTHER" id="PTHR18964">
    <property type="entry name" value="ROK (REPRESSOR, ORF, KINASE) FAMILY"/>
    <property type="match status" value="1"/>
</dbReference>
<name>A0A852W6C9_PSEA5</name>
<dbReference type="AlphaFoldDB" id="A0A852W6C9"/>
<dbReference type="PANTHER" id="PTHR18964:SF149">
    <property type="entry name" value="BIFUNCTIONAL UDP-N-ACETYLGLUCOSAMINE 2-EPIMERASE_N-ACETYLMANNOSAMINE KINASE"/>
    <property type="match status" value="1"/>
</dbReference>
<dbReference type="GeneID" id="98054021"/>
<comment type="caution">
    <text evidence="2">The sequence shown here is derived from an EMBL/GenBank/DDBJ whole genome shotgun (WGS) entry which is preliminary data.</text>
</comment>
<dbReference type="Gene3D" id="1.10.10.10">
    <property type="entry name" value="Winged helix-like DNA-binding domain superfamily/Winged helix DNA-binding domain"/>
    <property type="match status" value="1"/>
</dbReference>
<organism evidence="2 3">
    <name type="scientific">Pseudonocardia alni</name>
    <name type="common">Amycolata alni</name>
    <dbReference type="NCBI Taxonomy" id="33907"/>
    <lineage>
        <taxon>Bacteria</taxon>
        <taxon>Bacillati</taxon>
        <taxon>Actinomycetota</taxon>
        <taxon>Actinomycetes</taxon>
        <taxon>Pseudonocardiales</taxon>
        <taxon>Pseudonocardiaceae</taxon>
        <taxon>Pseudonocardia</taxon>
    </lineage>
</organism>
<dbReference type="InterPro" id="IPR036390">
    <property type="entry name" value="WH_DNA-bd_sf"/>
</dbReference>
<dbReference type="Proteomes" id="UP000549695">
    <property type="component" value="Unassembled WGS sequence"/>
</dbReference>